<dbReference type="RefSeq" id="WP_072866053.1">
    <property type="nucleotide sequence ID" value="NZ_FQUI01000061.1"/>
</dbReference>
<evidence type="ECO:0000313" key="2">
    <source>
        <dbReference type="Proteomes" id="UP000184334"/>
    </source>
</evidence>
<dbReference type="Proteomes" id="UP000184334">
    <property type="component" value="Unassembled WGS sequence"/>
</dbReference>
<proteinExistence type="predicted"/>
<comment type="caution">
    <text evidence="1">The sequence shown here is derived from an EMBL/GenBank/DDBJ whole genome shotgun (WGS) entry which is preliminary data.</text>
</comment>
<gene>
    <name evidence="1" type="ORF">SAMN02745164_02185</name>
</gene>
<name>A0A1M5AH02_MARH1</name>
<dbReference type="STRING" id="1122195.SAMN02745164_02185"/>
<sequence length="197" mass="24465">MNIDINVQKSLIEYEMNNIYENVYLENKYIFEKNELSNMIYESLNRVNEKNKTIEYISTEKYKNKNSKIWHNEDYYWYYFGFNDAINETRNIIKIYIPVRKSKLEYHTFFQELYHKNKELKFLYKISKFKRRENLILWCYKNDIDFILNQFENSFEKDYSQSNISLFTPLYKGKYGITREFWLFPKKVDKGMIKMLK</sequence>
<keyword evidence="2" id="KW-1185">Reference proteome</keyword>
<dbReference type="EMBL" id="FQUI01000061">
    <property type="protein sequence ID" value="SHF29417.1"/>
    <property type="molecule type" value="Genomic_DNA"/>
</dbReference>
<protein>
    <submittedName>
        <fullName evidence="1">Uncharacterized protein</fullName>
    </submittedName>
</protein>
<organism evidence="1 2">
    <name type="scientific">Marinitoga hydrogenitolerans (strain DSM 16785 / JCM 12826 / AT1271)</name>
    <dbReference type="NCBI Taxonomy" id="1122195"/>
    <lineage>
        <taxon>Bacteria</taxon>
        <taxon>Thermotogati</taxon>
        <taxon>Thermotogota</taxon>
        <taxon>Thermotogae</taxon>
        <taxon>Petrotogales</taxon>
        <taxon>Petrotogaceae</taxon>
        <taxon>Marinitoga</taxon>
    </lineage>
</organism>
<accession>A0A1M5AH02</accession>
<evidence type="ECO:0000313" key="1">
    <source>
        <dbReference type="EMBL" id="SHF29417.1"/>
    </source>
</evidence>
<reference evidence="1" key="1">
    <citation type="submission" date="2016-11" db="EMBL/GenBank/DDBJ databases">
        <authorList>
            <person name="Varghese N."/>
            <person name="Submissions S."/>
        </authorList>
    </citation>
    <scope>NUCLEOTIDE SEQUENCE [LARGE SCALE GENOMIC DNA]</scope>
    <source>
        <strain evidence="1">DSM 16785</strain>
    </source>
</reference>
<dbReference type="OrthoDB" id="9924740at2"/>
<dbReference type="AlphaFoldDB" id="A0A1M5AH02"/>